<dbReference type="AlphaFoldDB" id="A0A419V8W7"/>
<dbReference type="Pfam" id="PF00005">
    <property type="entry name" value="ABC_tran"/>
    <property type="match status" value="1"/>
</dbReference>
<feature type="transmembrane region" description="Helical" evidence="9">
    <location>
        <begin position="278"/>
        <end position="296"/>
    </location>
</feature>
<dbReference type="CDD" id="cd18548">
    <property type="entry name" value="ABC_6TM_Tm287_like"/>
    <property type="match status" value="1"/>
</dbReference>
<dbReference type="InterPro" id="IPR011527">
    <property type="entry name" value="ABC1_TM_dom"/>
</dbReference>
<feature type="domain" description="ABC transporter" evidence="10">
    <location>
        <begin position="333"/>
        <end position="566"/>
    </location>
</feature>
<keyword evidence="5" id="KW-0547">Nucleotide-binding</keyword>
<name>A0A419V8W7_9BACL</name>
<keyword evidence="2" id="KW-0813">Transport</keyword>
<evidence type="ECO:0000256" key="9">
    <source>
        <dbReference type="SAM" id="Phobius"/>
    </source>
</evidence>
<feature type="transmembrane region" description="Helical" evidence="9">
    <location>
        <begin position="12"/>
        <end position="35"/>
    </location>
</feature>
<dbReference type="GO" id="GO:0005524">
    <property type="term" value="F:ATP binding"/>
    <property type="evidence" value="ECO:0007669"/>
    <property type="project" value="UniProtKB-KW"/>
</dbReference>
<proteinExistence type="predicted"/>
<dbReference type="GO" id="GO:0016887">
    <property type="term" value="F:ATP hydrolysis activity"/>
    <property type="evidence" value="ECO:0007669"/>
    <property type="project" value="InterPro"/>
</dbReference>
<comment type="subcellular location">
    <subcellularLocation>
        <location evidence="1">Cell membrane</location>
        <topology evidence="1">Multi-pass membrane protein</topology>
    </subcellularLocation>
</comment>
<dbReference type="EMBL" id="RAPK01000006">
    <property type="protein sequence ID" value="RKD76477.1"/>
    <property type="molecule type" value="Genomic_DNA"/>
</dbReference>
<evidence type="ECO:0000259" key="11">
    <source>
        <dbReference type="PROSITE" id="PS50929"/>
    </source>
</evidence>
<dbReference type="Pfam" id="PF00664">
    <property type="entry name" value="ABC_membrane"/>
    <property type="match status" value="1"/>
</dbReference>
<dbReference type="InterPro" id="IPR039421">
    <property type="entry name" value="Type_1_exporter"/>
</dbReference>
<dbReference type="SMART" id="SM00382">
    <property type="entry name" value="AAA"/>
    <property type="match status" value="1"/>
</dbReference>
<dbReference type="OrthoDB" id="9770415at2"/>
<dbReference type="InterPro" id="IPR003593">
    <property type="entry name" value="AAA+_ATPase"/>
</dbReference>
<dbReference type="InterPro" id="IPR036640">
    <property type="entry name" value="ABC1_TM_sf"/>
</dbReference>
<keyword evidence="4 9" id="KW-0812">Transmembrane</keyword>
<dbReference type="Proteomes" id="UP000285120">
    <property type="component" value="Unassembled WGS sequence"/>
</dbReference>
<dbReference type="FunFam" id="3.40.50.300:FF:000221">
    <property type="entry name" value="Multidrug ABC transporter ATP-binding protein"/>
    <property type="match status" value="1"/>
</dbReference>
<sequence>MRRILTFLGPYKIGIAIALFVMLVELSVELFQPFIIARIIDEGVMQEDLGVVFRLGGLLVGLSLVAFAGGIISSFYAAHISQSAGLDIRSRVYHKVQAFSFSHFAAFQTSTLLTRMTNDVTSIQQTIFMSLRFFIRAPLLVAGSVVMALVVNWQLGLLFLITVPIILGFLFWVMKRADKMFRTVQAKLDTVNRVMQDNLSRIRLIRVFLRQDVEKGHFTDSAQDLRFQTVSALRMAEMTMPVILLIMNATIIGVLWFGNIQVQAGSATTGEIVALVNYATRMTGALSIFGWIIMMVSRARASSVRVGEVLDTETKPFTDKKRTSAPAAVNGRLTFENVAFHYPDTSMPVLENVNFDIKAGERIAILGATGSGKTSLFQLIPKLYEADTGTIRLDGKDIQEIETADLRQHVGYVPQEPFLFTGTMRENIEWGKEDATDAEIEKAAKRAQIHETIMDLPDGYQTLVGQKGVNLSGGQKQRVSIARAFVREPAILLLDDSTSALDAGTEKKLVEALQEYACTTLLITQKISTAMNADRVFLLEDGTISVQGTHEELLKESELYRKITESQFGKGSVSYV</sequence>
<dbReference type="InterPro" id="IPR027417">
    <property type="entry name" value="P-loop_NTPase"/>
</dbReference>
<reference evidence="12 13" key="1">
    <citation type="submission" date="2018-09" db="EMBL/GenBank/DDBJ databases">
        <title>Genomic Encyclopedia of Archaeal and Bacterial Type Strains, Phase II (KMG-II): from individual species to whole genera.</title>
        <authorList>
            <person name="Goeker M."/>
        </authorList>
    </citation>
    <scope>NUCLEOTIDE SEQUENCE [LARGE SCALE GENOMIC DNA]</scope>
    <source>
        <strain evidence="12 13">DSM 17008</strain>
    </source>
</reference>
<feature type="transmembrane region" description="Helical" evidence="9">
    <location>
        <begin position="55"/>
        <end position="78"/>
    </location>
</feature>
<accession>A0A419V8W7</accession>
<dbReference type="PANTHER" id="PTHR43394:SF1">
    <property type="entry name" value="ATP-BINDING CASSETTE SUB-FAMILY B MEMBER 10, MITOCHONDRIAL"/>
    <property type="match status" value="1"/>
</dbReference>
<feature type="transmembrane region" description="Helical" evidence="9">
    <location>
        <begin position="133"/>
        <end position="151"/>
    </location>
</feature>
<keyword evidence="8 9" id="KW-0472">Membrane</keyword>
<evidence type="ECO:0000313" key="12">
    <source>
        <dbReference type="EMBL" id="RKD76477.1"/>
    </source>
</evidence>
<dbReference type="PROSITE" id="PS50893">
    <property type="entry name" value="ABC_TRANSPORTER_2"/>
    <property type="match status" value="1"/>
</dbReference>
<evidence type="ECO:0000256" key="2">
    <source>
        <dbReference type="ARBA" id="ARBA00022448"/>
    </source>
</evidence>
<keyword evidence="7 9" id="KW-1133">Transmembrane helix</keyword>
<keyword evidence="13" id="KW-1185">Reference proteome</keyword>
<dbReference type="PROSITE" id="PS00211">
    <property type="entry name" value="ABC_TRANSPORTER_1"/>
    <property type="match status" value="1"/>
</dbReference>
<evidence type="ECO:0000256" key="5">
    <source>
        <dbReference type="ARBA" id="ARBA00022741"/>
    </source>
</evidence>
<gene>
    <name evidence="12" type="ORF">ATL39_0696</name>
</gene>
<dbReference type="PANTHER" id="PTHR43394">
    <property type="entry name" value="ATP-DEPENDENT PERMEASE MDL1, MITOCHONDRIAL"/>
    <property type="match status" value="1"/>
</dbReference>
<evidence type="ECO:0000256" key="6">
    <source>
        <dbReference type="ARBA" id="ARBA00022840"/>
    </source>
</evidence>
<evidence type="ECO:0000256" key="8">
    <source>
        <dbReference type="ARBA" id="ARBA00023136"/>
    </source>
</evidence>
<dbReference type="SUPFAM" id="SSF52540">
    <property type="entry name" value="P-loop containing nucleoside triphosphate hydrolases"/>
    <property type="match status" value="1"/>
</dbReference>
<keyword evidence="6 12" id="KW-0067">ATP-binding</keyword>
<dbReference type="Gene3D" id="3.40.50.300">
    <property type="entry name" value="P-loop containing nucleotide triphosphate hydrolases"/>
    <property type="match status" value="1"/>
</dbReference>
<protein>
    <submittedName>
        <fullName evidence="12">ATP-binding cassette subfamily B protein</fullName>
    </submittedName>
</protein>
<evidence type="ECO:0000256" key="3">
    <source>
        <dbReference type="ARBA" id="ARBA00022475"/>
    </source>
</evidence>
<dbReference type="RefSeq" id="WP_120191875.1">
    <property type="nucleotide sequence ID" value="NZ_RAPK01000006.1"/>
</dbReference>
<dbReference type="GO" id="GO:0015421">
    <property type="term" value="F:ABC-type oligopeptide transporter activity"/>
    <property type="evidence" value="ECO:0007669"/>
    <property type="project" value="TreeGrafter"/>
</dbReference>
<feature type="transmembrane region" description="Helical" evidence="9">
    <location>
        <begin position="157"/>
        <end position="174"/>
    </location>
</feature>
<evidence type="ECO:0000259" key="10">
    <source>
        <dbReference type="PROSITE" id="PS50893"/>
    </source>
</evidence>
<evidence type="ECO:0000256" key="1">
    <source>
        <dbReference type="ARBA" id="ARBA00004651"/>
    </source>
</evidence>
<comment type="caution">
    <text evidence="12">The sequence shown here is derived from an EMBL/GenBank/DDBJ whole genome shotgun (WGS) entry which is preliminary data.</text>
</comment>
<feature type="domain" description="ABC transmembrane type-1" evidence="11">
    <location>
        <begin position="16"/>
        <end position="298"/>
    </location>
</feature>
<dbReference type="Gene3D" id="1.20.1560.10">
    <property type="entry name" value="ABC transporter type 1, transmembrane domain"/>
    <property type="match status" value="1"/>
</dbReference>
<organism evidence="12 13">
    <name type="scientific">Sinobaca qinghaiensis</name>
    <dbReference type="NCBI Taxonomy" id="342944"/>
    <lineage>
        <taxon>Bacteria</taxon>
        <taxon>Bacillati</taxon>
        <taxon>Bacillota</taxon>
        <taxon>Bacilli</taxon>
        <taxon>Bacillales</taxon>
        <taxon>Sporolactobacillaceae</taxon>
        <taxon>Sinobaca</taxon>
    </lineage>
</organism>
<feature type="transmembrane region" description="Helical" evidence="9">
    <location>
        <begin position="238"/>
        <end position="258"/>
    </location>
</feature>
<keyword evidence="3" id="KW-1003">Cell membrane</keyword>
<dbReference type="PROSITE" id="PS50929">
    <property type="entry name" value="ABC_TM1F"/>
    <property type="match status" value="1"/>
</dbReference>
<dbReference type="InterPro" id="IPR003439">
    <property type="entry name" value="ABC_transporter-like_ATP-bd"/>
</dbReference>
<dbReference type="SUPFAM" id="SSF90123">
    <property type="entry name" value="ABC transporter transmembrane region"/>
    <property type="match status" value="1"/>
</dbReference>
<dbReference type="GO" id="GO:0005886">
    <property type="term" value="C:plasma membrane"/>
    <property type="evidence" value="ECO:0007669"/>
    <property type="project" value="UniProtKB-SubCell"/>
</dbReference>
<evidence type="ECO:0000256" key="4">
    <source>
        <dbReference type="ARBA" id="ARBA00022692"/>
    </source>
</evidence>
<evidence type="ECO:0000313" key="13">
    <source>
        <dbReference type="Proteomes" id="UP000285120"/>
    </source>
</evidence>
<dbReference type="InterPro" id="IPR017871">
    <property type="entry name" value="ABC_transporter-like_CS"/>
</dbReference>
<evidence type="ECO:0000256" key="7">
    <source>
        <dbReference type="ARBA" id="ARBA00022989"/>
    </source>
</evidence>